<dbReference type="InterPro" id="IPR038770">
    <property type="entry name" value="Na+/solute_symporter_sf"/>
</dbReference>
<dbReference type="Gene3D" id="1.20.1530.20">
    <property type="match status" value="1"/>
</dbReference>
<evidence type="ECO:0000313" key="3">
    <source>
        <dbReference type="Proteomes" id="UP000199054"/>
    </source>
</evidence>
<reference evidence="2 3" key="1">
    <citation type="submission" date="2016-10" db="EMBL/GenBank/DDBJ databases">
        <authorList>
            <person name="de Groot N.N."/>
        </authorList>
    </citation>
    <scope>NUCLEOTIDE SEQUENCE [LARGE SCALE GENOMIC DNA]</scope>
    <source>
        <strain evidence="2 3">DSM 8512</strain>
    </source>
</reference>
<feature type="transmembrane region" description="Helical" evidence="1">
    <location>
        <begin position="265"/>
        <end position="286"/>
    </location>
</feature>
<feature type="transmembrane region" description="Helical" evidence="1">
    <location>
        <begin position="12"/>
        <end position="29"/>
    </location>
</feature>
<dbReference type="AlphaFoldDB" id="A0A1H8HHV4"/>
<dbReference type="GO" id="GO:0005886">
    <property type="term" value="C:plasma membrane"/>
    <property type="evidence" value="ECO:0007669"/>
    <property type="project" value="TreeGrafter"/>
</dbReference>
<dbReference type="OrthoDB" id="9792271at2"/>
<feature type="transmembrane region" description="Helical" evidence="1">
    <location>
        <begin position="232"/>
        <end position="253"/>
    </location>
</feature>
<dbReference type="RefSeq" id="WP_090611435.1">
    <property type="nucleotide sequence ID" value="NZ_CP067126.1"/>
</dbReference>
<keyword evidence="1" id="KW-0812">Transmembrane</keyword>
<feature type="transmembrane region" description="Helical" evidence="1">
    <location>
        <begin position="35"/>
        <end position="53"/>
    </location>
</feature>
<dbReference type="InterPro" id="IPR016833">
    <property type="entry name" value="Put_Na-Bile_cotransptr"/>
</dbReference>
<feature type="transmembrane region" description="Helical" evidence="1">
    <location>
        <begin position="292"/>
        <end position="312"/>
    </location>
</feature>
<evidence type="ECO:0000256" key="1">
    <source>
        <dbReference type="SAM" id="Phobius"/>
    </source>
</evidence>
<gene>
    <name evidence="2" type="ORF">SAMN04489859_100991</name>
</gene>
<keyword evidence="1" id="KW-1133">Transmembrane helix</keyword>
<keyword evidence="3" id="KW-1185">Reference proteome</keyword>
<dbReference type="STRING" id="34002.SAMN04489859_100991"/>
<keyword evidence="1" id="KW-0472">Membrane</keyword>
<feature type="transmembrane region" description="Helical" evidence="1">
    <location>
        <begin position="74"/>
        <end position="96"/>
    </location>
</feature>
<dbReference type="PANTHER" id="PTHR18640">
    <property type="entry name" value="SOLUTE CARRIER FAMILY 10 MEMBER 7"/>
    <property type="match status" value="1"/>
</dbReference>
<sequence length="328" mass="34647">MNAFRRLGIDGYMILLLVTAVLGVLLPARGIGAEILGHVTYGAVALLFFLYGGKLDPLAVRAGLLNWRLQGMTFGATYLLFPLLGLALIAVFGRVLGPEMSMGLMFLAVLPSTVQSSIAFTSIAGGNVAGAICAASLSNILGVVLTPLLVTRLIQIEGAGVTLEAIEKIGVQILLPFILGQLMRRWIAGPINRHRMISMVVDRGSILLIVFAAFSAGTMAGVWSTIPATSLAITFAIVLLFLLMVVAIMRLSGRLAGLSEADRSALLFCGATKSLASGLPIAMALFPAAQVSAIILPIMIYHMTQLLLCSAISQKMVRSQQVARRNAA</sequence>
<protein>
    <submittedName>
        <fullName evidence="2">Solute carrier family 10 (Sodium/bile acid cotransporter), member 7</fullName>
    </submittedName>
</protein>
<accession>A0A1H8HHV4</accession>
<dbReference type="Proteomes" id="UP000199054">
    <property type="component" value="Unassembled WGS sequence"/>
</dbReference>
<evidence type="ECO:0000313" key="2">
    <source>
        <dbReference type="EMBL" id="SEN55710.1"/>
    </source>
</evidence>
<dbReference type="PANTHER" id="PTHR18640:SF5">
    <property type="entry name" value="SODIUM_BILE ACID COTRANSPORTER 7"/>
    <property type="match status" value="1"/>
</dbReference>
<name>A0A1H8HHV4_9RHOB</name>
<dbReference type="PIRSF" id="PIRSF026166">
    <property type="entry name" value="UCP026166"/>
    <property type="match status" value="1"/>
</dbReference>
<feature type="transmembrane region" description="Helical" evidence="1">
    <location>
        <begin position="207"/>
        <end position="226"/>
    </location>
</feature>
<organism evidence="2 3">
    <name type="scientific">Paracoccus alcaliphilus</name>
    <dbReference type="NCBI Taxonomy" id="34002"/>
    <lineage>
        <taxon>Bacteria</taxon>
        <taxon>Pseudomonadati</taxon>
        <taxon>Pseudomonadota</taxon>
        <taxon>Alphaproteobacteria</taxon>
        <taxon>Rhodobacterales</taxon>
        <taxon>Paracoccaceae</taxon>
        <taxon>Paracoccus</taxon>
    </lineage>
</organism>
<dbReference type="EMBL" id="FODE01000009">
    <property type="protein sequence ID" value="SEN55710.1"/>
    <property type="molecule type" value="Genomic_DNA"/>
</dbReference>
<dbReference type="Pfam" id="PF13593">
    <property type="entry name" value="SBF_like"/>
    <property type="match status" value="1"/>
</dbReference>
<feature type="transmembrane region" description="Helical" evidence="1">
    <location>
        <begin position="128"/>
        <end position="149"/>
    </location>
</feature>
<proteinExistence type="predicted"/>